<dbReference type="EMBL" id="KV005643">
    <property type="protein sequence ID" value="KZV34070.1"/>
    <property type="molecule type" value="Genomic_DNA"/>
</dbReference>
<reference evidence="2 3" key="1">
    <citation type="journal article" date="2015" name="Proc. Natl. Acad. Sci. U.S.A.">
        <title>The resurrection genome of Boea hygrometrica: A blueprint for survival of dehydration.</title>
        <authorList>
            <person name="Xiao L."/>
            <person name="Yang G."/>
            <person name="Zhang L."/>
            <person name="Yang X."/>
            <person name="Zhao S."/>
            <person name="Ji Z."/>
            <person name="Zhou Q."/>
            <person name="Hu M."/>
            <person name="Wang Y."/>
            <person name="Chen M."/>
            <person name="Xu Y."/>
            <person name="Jin H."/>
            <person name="Xiao X."/>
            <person name="Hu G."/>
            <person name="Bao F."/>
            <person name="Hu Y."/>
            <person name="Wan P."/>
            <person name="Li L."/>
            <person name="Deng X."/>
            <person name="Kuang T."/>
            <person name="Xiang C."/>
            <person name="Zhu J.K."/>
            <person name="Oliver M.J."/>
            <person name="He Y."/>
        </authorList>
    </citation>
    <scope>NUCLEOTIDE SEQUENCE [LARGE SCALE GENOMIC DNA]</scope>
    <source>
        <strain evidence="3">cv. XS01</strain>
    </source>
</reference>
<proteinExistence type="predicted"/>
<evidence type="ECO:0000313" key="2">
    <source>
        <dbReference type="EMBL" id="KZV34070.1"/>
    </source>
</evidence>
<feature type="compositionally biased region" description="Basic and acidic residues" evidence="1">
    <location>
        <begin position="192"/>
        <end position="211"/>
    </location>
</feature>
<keyword evidence="3" id="KW-1185">Reference proteome</keyword>
<dbReference type="OrthoDB" id="1751168at2759"/>
<evidence type="ECO:0000313" key="3">
    <source>
        <dbReference type="Proteomes" id="UP000250235"/>
    </source>
</evidence>
<name>A0A2Z7BIH1_9LAMI</name>
<sequence>MDHTGMVSMFKSLVDKGLEWFLAASSSVYEAAVVDFFANEKVIVGTIVSSIANRKLPLSKDILPNLLGFQPRMVGKKKEMKTEFRLLHDIVAKALCAKAGSFDMVTSEKFDPMMAISAGLKVNWAQNIFNILLAMVNNPTRQSQESPNWKIGADISQENLKVIPAGESSKQTGDTASNTEVGESQIAQPLGKETKIVEKKKNMQIQKEQRTWRQKKQKQMNGDKVDSQHGPITTIPAWGDEGSPSGGEEAIVATPPEVEMHTVAGSNAYEDEDRMEFFNQTDTEGQDGHVATVDQSEHEESVENQANDTSTVADKDERL</sequence>
<feature type="region of interest" description="Disordered" evidence="1">
    <location>
        <begin position="268"/>
        <end position="319"/>
    </location>
</feature>
<feature type="compositionally biased region" description="Polar residues" evidence="1">
    <location>
        <begin position="168"/>
        <end position="187"/>
    </location>
</feature>
<feature type="compositionally biased region" description="Polar residues" evidence="1">
    <location>
        <begin position="303"/>
        <end position="312"/>
    </location>
</feature>
<dbReference type="AlphaFoldDB" id="A0A2Z7BIH1"/>
<feature type="region of interest" description="Disordered" evidence="1">
    <location>
        <begin position="167"/>
        <end position="247"/>
    </location>
</feature>
<protein>
    <submittedName>
        <fullName evidence="2">Uncharacterized protein</fullName>
    </submittedName>
</protein>
<gene>
    <name evidence="2" type="ORF">F511_25165</name>
</gene>
<evidence type="ECO:0000256" key="1">
    <source>
        <dbReference type="SAM" id="MobiDB-lite"/>
    </source>
</evidence>
<dbReference type="Proteomes" id="UP000250235">
    <property type="component" value="Unassembled WGS sequence"/>
</dbReference>
<accession>A0A2Z7BIH1</accession>
<organism evidence="2 3">
    <name type="scientific">Dorcoceras hygrometricum</name>
    <dbReference type="NCBI Taxonomy" id="472368"/>
    <lineage>
        <taxon>Eukaryota</taxon>
        <taxon>Viridiplantae</taxon>
        <taxon>Streptophyta</taxon>
        <taxon>Embryophyta</taxon>
        <taxon>Tracheophyta</taxon>
        <taxon>Spermatophyta</taxon>
        <taxon>Magnoliopsida</taxon>
        <taxon>eudicotyledons</taxon>
        <taxon>Gunneridae</taxon>
        <taxon>Pentapetalae</taxon>
        <taxon>asterids</taxon>
        <taxon>lamiids</taxon>
        <taxon>Lamiales</taxon>
        <taxon>Gesneriaceae</taxon>
        <taxon>Didymocarpoideae</taxon>
        <taxon>Trichosporeae</taxon>
        <taxon>Loxocarpinae</taxon>
        <taxon>Dorcoceras</taxon>
    </lineage>
</organism>